<keyword evidence="2" id="KW-1185">Reference proteome</keyword>
<evidence type="ECO:0000313" key="1">
    <source>
        <dbReference type="EMBL" id="URE00115.1"/>
    </source>
</evidence>
<reference evidence="1" key="1">
    <citation type="submission" date="2022-05" db="EMBL/GenBank/DDBJ databases">
        <title>The Musa troglodytarum L. genome provides insights into the mechanism of non-climacteric behaviour and enrichment of carotenoids.</title>
        <authorList>
            <person name="Wang J."/>
        </authorList>
    </citation>
    <scope>NUCLEOTIDE SEQUENCE</scope>
    <source>
        <tissue evidence="1">Leaf</tissue>
    </source>
</reference>
<dbReference type="Proteomes" id="UP001055439">
    <property type="component" value="Chromosome 5"/>
</dbReference>
<evidence type="ECO:0000313" key="2">
    <source>
        <dbReference type="Proteomes" id="UP001055439"/>
    </source>
</evidence>
<feature type="non-terminal residue" evidence="1">
    <location>
        <position position="1"/>
    </location>
</feature>
<gene>
    <name evidence="1" type="ORF">MUK42_22738</name>
</gene>
<accession>A0A9E7FPP9</accession>
<organism evidence="1 2">
    <name type="scientific">Musa troglodytarum</name>
    <name type="common">fe'i banana</name>
    <dbReference type="NCBI Taxonomy" id="320322"/>
    <lineage>
        <taxon>Eukaryota</taxon>
        <taxon>Viridiplantae</taxon>
        <taxon>Streptophyta</taxon>
        <taxon>Embryophyta</taxon>
        <taxon>Tracheophyta</taxon>
        <taxon>Spermatophyta</taxon>
        <taxon>Magnoliopsida</taxon>
        <taxon>Liliopsida</taxon>
        <taxon>Zingiberales</taxon>
        <taxon>Musaceae</taxon>
        <taxon>Musa</taxon>
    </lineage>
</organism>
<proteinExistence type="predicted"/>
<sequence length="105" mass="11533">ERESFEGEEEVGKQWWSAFECTRRAEKSSLPWRQCRRRTRPVSSSPCCAGSASACKDSGGQPPALFSLASLRGLLRPSAGRFPAPQNPAFMLKTGPFIDLVDFPG</sequence>
<protein>
    <submittedName>
        <fullName evidence="1">Uncharacterized protein</fullName>
    </submittedName>
</protein>
<dbReference type="AlphaFoldDB" id="A0A9E7FPP9"/>
<name>A0A9E7FPP9_9LILI</name>
<dbReference type="EMBL" id="CP097507">
    <property type="protein sequence ID" value="URE00115.1"/>
    <property type="molecule type" value="Genomic_DNA"/>
</dbReference>